<feature type="compositionally biased region" description="Polar residues" evidence="1">
    <location>
        <begin position="52"/>
        <end position="79"/>
    </location>
</feature>
<dbReference type="OrthoDB" id="2068382at2"/>
<dbReference type="EMBL" id="QRTF01000037">
    <property type="protein sequence ID" value="RGQ46158.1"/>
    <property type="molecule type" value="Genomic_DNA"/>
</dbReference>
<dbReference type="Proteomes" id="UP000286271">
    <property type="component" value="Unassembled WGS sequence"/>
</dbReference>
<evidence type="ECO:0000313" key="9">
    <source>
        <dbReference type="Proteomes" id="UP000286271"/>
    </source>
</evidence>
<dbReference type="RefSeq" id="WP_021922558.1">
    <property type="nucleotide sequence ID" value="NZ_CABJFX010000029.1"/>
</dbReference>
<feature type="region of interest" description="Disordered" evidence="1">
    <location>
        <begin position="52"/>
        <end position="112"/>
    </location>
</feature>
<gene>
    <name evidence="5" type="ORF">DW707_05115</name>
    <name evidence="4" type="ORF">DW914_14000</name>
    <name evidence="3" type="ORF">DWY96_13785</name>
    <name evidence="2" type="ORF">RIL183_25791</name>
</gene>
<feature type="compositionally biased region" description="Polar residues" evidence="1">
    <location>
        <begin position="93"/>
        <end position="112"/>
    </location>
</feature>
<reference evidence="7 8" key="3">
    <citation type="submission" date="2018-08" db="EMBL/GenBank/DDBJ databases">
        <title>A genome reference for cultivated species of the human gut microbiota.</title>
        <authorList>
            <person name="Zou Y."/>
            <person name="Xue W."/>
            <person name="Luo G."/>
        </authorList>
    </citation>
    <scope>NUCLEOTIDE SEQUENCE [LARGE SCALE GENOMIC DNA]</scope>
    <source>
        <strain evidence="3 8">AF28-15</strain>
        <strain evidence="5 9">AM27-11</strain>
        <strain evidence="4 7">AM42-1AC</strain>
    </source>
</reference>
<evidence type="ECO:0000313" key="8">
    <source>
        <dbReference type="Proteomes" id="UP000283738"/>
    </source>
</evidence>
<name>A0A0M6WSN6_9FIRM</name>
<evidence type="ECO:0000313" key="3">
    <source>
        <dbReference type="EMBL" id="RGQ46158.1"/>
    </source>
</evidence>
<evidence type="ECO:0000313" key="5">
    <source>
        <dbReference type="EMBL" id="RHE99105.1"/>
    </source>
</evidence>
<evidence type="ECO:0000256" key="1">
    <source>
        <dbReference type="SAM" id="MobiDB-lite"/>
    </source>
</evidence>
<keyword evidence="6" id="KW-1185">Reference proteome</keyword>
<proteinExistence type="predicted"/>
<evidence type="ECO:0000313" key="7">
    <source>
        <dbReference type="Proteomes" id="UP000283492"/>
    </source>
</evidence>
<dbReference type="Proteomes" id="UP000049828">
    <property type="component" value="Unassembled WGS sequence"/>
</dbReference>
<sequence>MFELIFIIIVIAVIVSKVKAQNQGANRNNTTYINGKPVKNNRQQVYGAGQMNRQPQNYSAGQSSRQAQPYRGAQSNRQAQPYRPQPSGRPVQNPWSQTNRGTAQSRPQKNQDILSRAKQNVQENDEDLLKEADRMQHEAARGAADTPVLTPSGKVAMQRVQPVGQQIGAGFDEDCDIMQKLNDLMIMGYSGNLEFDRDFIAEGVDMLNSYQEFGNNL</sequence>
<organism evidence="2 6">
    <name type="scientific">Roseburia inulinivorans</name>
    <dbReference type="NCBI Taxonomy" id="360807"/>
    <lineage>
        <taxon>Bacteria</taxon>
        <taxon>Bacillati</taxon>
        <taxon>Bacillota</taxon>
        <taxon>Clostridia</taxon>
        <taxon>Lachnospirales</taxon>
        <taxon>Lachnospiraceae</taxon>
        <taxon>Roseburia</taxon>
    </lineage>
</organism>
<protein>
    <submittedName>
        <fullName evidence="2">Uncharacterized protein</fullName>
    </submittedName>
</protein>
<evidence type="ECO:0000313" key="2">
    <source>
        <dbReference type="EMBL" id="CRL39775.1"/>
    </source>
</evidence>
<dbReference type="EMBL" id="CVRS01000079">
    <property type="protein sequence ID" value="CRL39775.1"/>
    <property type="molecule type" value="Genomic_DNA"/>
</dbReference>
<accession>A0A0M6WSN6</accession>
<dbReference type="EMBL" id="QSFX01000029">
    <property type="protein sequence ID" value="RHA85461.1"/>
    <property type="molecule type" value="Genomic_DNA"/>
</dbReference>
<evidence type="ECO:0000313" key="6">
    <source>
        <dbReference type="Proteomes" id="UP000049828"/>
    </source>
</evidence>
<dbReference type="AlphaFoldDB" id="A0A0M6WSN6"/>
<dbReference type="Proteomes" id="UP000283492">
    <property type="component" value="Unassembled WGS sequence"/>
</dbReference>
<reference evidence="6" key="2">
    <citation type="submission" date="2015-05" db="EMBL/GenBank/DDBJ databases">
        <authorList>
            <consortium name="Pathogen Informatics"/>
        </authorList>
    </citation>
    <scope>NUCLEOTIDE SEQUENCE [LARGE SCALE GENOMIC DNA]</scope>
    <source>
        <strain evidence="6">L1-83</strain>
    </source>
</reference>
<dbReference type="Proteomes" id="UP000283738">
    <property type="component" value="Unassembled WGS sequence"/>
</dbReference>
<dbReference type="EMBL" id="QSKW01000005">
    <property type="protein sequence ID" value="RHE99105.1"/>
    <property type="molecule type" value="Genomic_DNA"/>
</dbReference>
<reference evidence="2" key="1">
    <citation type="submission" date="2015-05" db="EMBL/GenBank/DDBJ databases">
        <authorList>
            <person name="Wang D.B."/>
            <person name="Wang M."/>
        </authorList>
    </citation>
    <scope>NUCLEOTIDE SEQUENCE [LARGE SCALE GENOMIC DNA]</scope>
    <source>
        <strain evidence="2">L1-83</strain>
    </source>
</reference>
<evidence type="ECO:0000313" key="4">
    <source>
        <dbReference type="EMBL" id="RHA85461.1"/>
    </source>
</evidence>